<keyword evidence="1" id="KW-1133">Transmembrane helix</keyword>
<sequence>MKMKVGLPVYHACALDDSSEVCLLDTNTGKRAKIKNFILSLTMISEKNTRARVFYRSNASIYFERRRHLSSKVFWECYMAVIFLTSLTMLPLNLARNMEQAHSSNVTESFTSTHGILVGCDMFCLVDVGLRCFTGHLNLATKEVYLSPRRIFCSQFNYLLFSLTISTPVT</sequence>
<dbReference type="Proteomes" id="UP001458880">
    <property type="component" value="Unassembled WGS sequence"/>
</dbReference>
<dbReference type="AlphaFoldDB" id="A0AAW1KFK7"/>
<accession>A0AAW1KFK7</accession>
<proteinExistence type="predicted"/>
<keyword evidence="1" id="KW-0472">Membrane</keyword>
<gene>
    <name evidence="2" type="ORF">QE152_g24492</name>
</gene>
<feature type="transmembrane region" description="Helical" evidence="1">
    <location>
        <begin position="73"/>
        <end position="94"/>
    </location>
</feature>
<evidence type="ECO:0000313" key="2">
    <source>
        <dbReference type="EMBL" id="KAK9716871.1"/>
    </source>
</evidence>
<comment type="caution">
    <text evidence="2">The sequence shown here is derived from an EMBL/GenBank/DDBJ whole genome shotgun (WGS) entry which is preliminary data.</text>
</comment>
<keyword evidence="1" id="KW-0812">Transmembrane</keyword>
<evidence type="ECO:0000256" key="1">
    <source>
        <dbReference type="SAM" id="Phobius"/>
    </source>
</evidence>
<dbReference type="EMBL" id="JASPKY010000251">
    <property type="protein sequence ID" value="KAK9716871.1"/>
    <property type="molecule type" value="Genomic_DNA"/>
</dbReference>
<evidence type="ECO:0000313" key="3">
    <source>
        <dbReference type="Proteomes" id="UP001458880"/>
    </source>
</evidence>
<reference evidence="2 3" key="1">
    <citation type="journal article" date="2024" name="BMC Genomics">
        <title>De novo assembly and annotation of Popillia japonica's genome with initial clues to its potential as an invasive pest.</title>
        <authorList>
            <person name="Cucini C."/>
            <person name="Boschi S."/>
            <person name="Funari R."/>
            <person name="Cardaioli E."/>
            <person name="Iannotti N."/>
            <person name="Marturano G."/>
            <person name="Paoli F."/>
            <person name="Bruttini M."/>
            <person name="Carapelli A."/>
            <person name="Frati F."/>
            <person name="Nardi F."/>
        </authorList>
    </citation>
    <scope>NUCLEOTIDE SEQUENCE [LARGE SCALE GENOMIC DNA]</scope>
    <source>
        <strain evidence="2">DMR45628</strain>
    </source>
</reference>
<protein>
    <submittedName>
        <fullName evidence="2">Cyclic nucleotide-binding domain</fullName>
    </submittedName>
</protein>
<name>A0AAW1KFK7_POPJA</name>
<organism evidence="2 3">
    <name type="scientific">Popillia japonica</name>
    <name type="common">Japanese beetle</name>
    <dbReference type="NCBI Taxonomy" id="7064"/>
    <lineage>
        <taxon>Eukaryota</taxon>
        <taxon>Metazoa</taxon>
        <taxon>Ecdysozoa</taxon>
        <taxon>Arthropoda</taxon>
        <taxon>Hexapoda</taxon>
        <taxon>Insecta</taxon>
        <taxon>Pterygota</taxon>
        <taxon>Neoptera</taxon>
        <taxon>Endopterygota</taxon>
        <taxon>Coleoptera</taxon>
        <taxon>Polyphaga</taxon>
        <taxon>Scarabaeiformia</taxon>
        <taxon>Scarabaeidae</taxon>
        <taxon>Rutelinae</taxon>
        <taxon>Popillia</taxon>
    </lineage>
</organism>
<keyword evidence="3" id="KW-1185">Reference proteome</keyword>